<protein>
    <submittedName>
        <fullName evidence="2">Uncharacterized protein</fullName>
    </submittedName>
</protein>
<keyword evidence="3" id="KW-1185">Reference proteome</keyword>
<gene>
    <name evidence="2" type="ORF">GPAL_1385</name>
</gene>
<comment type="caution">
    <text evidence="2">The sequence shown here is derived from an EMBL/GenBank/DDBJ whole genome shotgun (WGS) entry which is preliminary data.</text>
</comment>
<dbReference type="EMBL" id="BAEQ01000023">
    <property type="protein sequence ID" value="GAC28258.1"/>
    <property type="molecule type" value="Genomic_DNA"/>
</dbReference>
<dbReference type="STRING" id="1121922.GCA_000428905_00694"/>
<evidence type="ECO:0000313" key="2">
    <source>
        <dbReference type="EMBL" id="GAC28258.1"/>
    </source>
</evidence>
<accession>K6ZH67</accession>
<keyword evidence="1" id="KW-0732">Signal</keyword>
<dbReference type="AlphaFoldDB" id="K6ZH67"/>
<sequence>MKKVFFIIILLAVQASLYAAPDNGVTSCMGGFNGIRDLVLIIDKGTVVTKSSKAFLLNQKEWKKYDESEEFLVFKKIGL</sequence>
<dbReference type="RefSeq" id="WP_006010298.1">
    <property type="nucleotide sequence ID" value="NZ_BAEQ01000023.1"/>
</dbReference>
<organism evidence="2 3">
    <name type="scientific">Brumicola pallidula DSM 14239 = ACAM 615</name>
    <dbReference type="NCBI Taxonomy" id="1121922"/>
    <lineage>
        <taxon>Bacteria</taxon>
        <taxon>Pseudomonadati</taxon>
        <taxon>Pseudomonadota</taxon>
        <taxon>Gammaproteobacteria</taxon>
        <taxon>Alteromonadales</taxon>
        <taxon>Alteromonadaceae</taxon>
        <taxon>Brumicola</taxon>
    </lineage>
</organism>
<evidence type="ECO:0000256" key="1">
    <source>
        <dbReference type="SAM" id="SignalP"/>
    </source>
</evidence>
<feature type="signal peptide" evidence="1">
    <location>
        <begin position="1"/>
        <end position="19"/>
    </location>
</feature>
<evidence type="ECO:0000313" key="3">
    <source>
        <dbReference type="Proteomes" id="UP000006251"/>
    </source>
</evidence>
<reference evidence="3" key="1">
    <citation type="journal article" date="2014" name="Environ. Microbiol.">
        <title>Comparative genomics of the marine bacterial genus Glaciecola reveals the high degree of genomic diversity and genomic characteristic for cold adaptation.</title>
        <authorList>
            <person name="Qin Q.L."/>
            <person name="Xie B.B."/>
            <person name="Yu Y."/>
            <person name="Shu Y.L."/>
            <person name="Rong J.C."/>
            <person name="Zhang Y.J."/>
            <person name="Zhao D.L."/>
            <person name="Chen X.L."/>
            <person name="Zhang X.Y."/>
            <person name="Chen B."/>
            <person name="Zhou B.C."/>
            <person name="Zhang Y.Z."/>
        </authorList>
    </citation>
    <scope>NUCLEOTIDE SEQUENCE [LARGE SCALE GENOMIC DNA]</scope>
    <source>
        <strain evidence="3">ACAM 615</strain>
    </source>
</reference>
<feature type="chain" id="PRO_5003902055" evidence="1">
    <location>
        <begin position="20"/>
        <end position="79"/>
    </location>
</feature>
<name>K6ZH67_9ALTE</name>
<proteinExistence type="predicted"/>
<dbReference type="Proteomes" id="UP000006251">
    <property type="component" value="Unassembled WGS sequence"/>
</dbReference>